<reference evidence="1 2" key="1">
    <citation type="journal article" date="2016" name="BMC Genomics">
        <title>Genomic analysis of the nitrate-respiring Sphingopyxis granuli (formerly Sphingomonas macrogoltabida) strain TFA.</title>
        <authorList>
            <person name="Garcia-Romero I."/>
            <person name="Perez-Pulido A.J."/>
            <person name="Gonzalez-Flores Y.E."/>
            <person name="Reyes-Ramirez F."/>
            <person name="Santero E."/>
            <person name="Floriano B."/>
        </authorList>
    </citation>
    <scope>NUCLEOTIDE SEQUENCE [LARGE SCALE GENOMIC DNA]</scope>
    <source>
        <strain evidence="1 2">TFA</strain>
    </source>
</reference>
<protein>
    <recommendedName>
        <fullName evidence="3">Lipoprotein</fullName>
    </recommendedName>
</protein>
<dbReference type="PROSITE" id="PS51257">
    <property type="entry name" value="PROKAR_LIPOPROTEIN"/>
    <property type="match status" value="1"/>
</dbReference>
<evidence type="ECO:0000313" key="1">
    <source>
        <dbReference type="EMBL" id="AMG76308.1"/>
    </source>
</evidence>
<evidence type="ECO:0008006" key="3">
    <source>
        <dbReference type="Google" id="ProtNLM"/>
    </source>
</evidence>
<evidence type="ECO:0000313" key="2">
    <source>
        <dbReference type="Proteomes" id="UP000058599"/>
    </source>
</evidence>
<keyword evidence="2" id="KW-1185">Reference proteome</keyword>
<accession>A0AA86GYU5</accession>
<dbReference type="EMBL" id="CP012199">
    <property type="protein sequence ID" value="AMG76308.1"/>
    <property type="molecule type" value="Genomic_DNA"/>
</dbReference>
<proteinExistence type="predicted"/>
<dbReference type="KEGG" id="sgi:SGRAN_3978"/>
<dbReference type="RefSeq" id="WP_067186377.1">
    <property type="nucleotide sequence ID" value="NZ_CP012199.1"/>
</dbReference>
<sequence>MNGRQWGRTWGIGLAGAALSGCAAHGSEPPAARTAAAAESRASQLAADLAAADTAFEAQDRPALVAALTRITRRSARPLDPGAPDPVPLWRAAVPGDVPPLRGRALGPGYVRGTLAPGAATQLEQLFLSGQAATVAANSRPRDDLRLRLYDAAGKLVCERAPASARDCRFTPVFTQRYRIELNNAGAAAARYYLVVD</sequence>
<dbReference type="AlphaFoldDB" id="A0AA86GYU5"/>
<organism evidence="1 2">
    <name type="scientific">Sphingopyxis granuli</name>
    <dbReference type="NCBI Taxonomy" id="267128"/>
    <lineage>
        <taxon>Bacteria</taxon>
        <taxon>Pseudomonadati</taxon>
        <taxon>Pseudomonadota</taxon>
        <taxon>Alphaproteobacteria</taxon>
        <taxon>Sphingomonadales</taxon>
        <taxon>Sphingomonadaceae</taxon>
        <taxon>Sphingopyxis</taxon>
    </lineage>
</organism>
<dbReference type="Proteomes" id="UP000058599">
    <property type="component" value="Chromosome"/>
</dbReference>
<name>A0AA86GYU5_9SPHN</name>
<gene>
    <name evidence="1" type="ORF">SGRAN_3978</name>
</gene>